<dbReference type="Proteomes" id="UP000422108">
    <property type="component" value="Chromosome"/>
</dbReference>
<keyword evidence="3 7" id="KW-0378">Hydrolase</keyword>
<comment type="catalytic activity">
    <reaction evidence="6 7">
        <text>dUTP + H2O = dUMP + diphosphate + H(+)</text>
        <dbReference type="Rhea" id="RHEA:10248"/>
        <dbReference type="ChEBI" id="CHEBI:15377"/>
        <dbReference type="ChEBI" id="CHEBI:15378"/>
        <dbReference type="ChEBI" id="CHEBI:33019"/>
        <dbReference type="ChEBI" id="CHEBI:61555"/>
        <dbReference type="ChEBI" id="CHEBI:246422"/>
        <dbReference type="EC" id="3.6.1.23"/>
    </reaction>
</comment>
<dbReference type="GO" id="GO:0004170">
    <property type="term" value="F:dUTP diphosphatase activity"/>
    <property type="evidence" value="ECO:0007669"/>
    <property type="project" value="UniProtKB-UniRule"/>
</dbReference>
<feature type="binding site" evidence="7">
    <location>
        <position position="85"/>
    </location>
    <ligand>
        <name>substrate</name>
    </ligand>
</feature>
<comment type="caution">
    <text evidence="7">Lacks conserved residue(s) required for the propagation of feature annotation.</text>
</comment>
<dbReference type="EMBL" id="AP021879">
    <property type="protein sequence ID" value="BBO91906.1"/>
    <property type="molecule type" value="Genomic_DNA"/>
</dbReference>
<organism evidence="9 10">
    <name type="scientific">Desulfosarcina ovata subsp. ovata</name>
    <dbReference type="NCBI Taxonomy" id="2752305"/>
    <lineage>
        <taxon>Bacteria</taxon>
        <taxon>Pseudomonadati</taxon>
        <taxon>Thermodesulfobacteriota</taxon>
        <taxon>Desulfobacteria</taxon>
        <taxon>Desulfobacterales</taxon>
        <taxon>Desulfosarcinaceae</taxon>
        <taxon>Desulfosarcina</taxon>
    </lineage>
</organism>
<dbReference type="GO" id="GO:0000287">
    <property type="term" value="F:magnesium ion binding"/>
    <property type="evidence" value="ECO:0007669"/>
    <property type="project" value="UniProtKB-UniRule"/>
</dbReference>
<keyword evidence="5 7" id="KW-0546">Nucleotide metabolism</keyword>
<evidence type="ECO:0000256" key="1">
    <source>
        <dbReference type="ARBA" id="ARBA00006581"/>
    </source>
</evidence>
<dbReference type="InterPro" id="IPR033704">
    <property type="entry name" value="dUTPase_trimeric"/>
</dbReference>
<comment type="function">
    <text evidence="7">This enzyme is involved in nucleotide metabolism: it produces dUMP, the immediate precursor of thymidine nucleotides and it decreases the intracellular concentration of dUTP so that uracil cannot be incorporated into DNA.</text>
</comment>
<evidence type="ECO:0000313" key="9">
    <source>
        <dbReference type="EMBL" id="BBO91906.1"/>
    </source>
</evidence>
<dbReference type="RefSeq" id="WP_155312743.1">
    <property type="nucleotide sequence ID" value="NZ_AP021879.1"/>
</dbReference>
<dbReference type="EC" id="3.6.1.23" evidence="7"/>
<keyword evidence="2 7" id="KW-0479">Metal-binding</keyword>
<evidence type="ECO:0000256" key="3">
    <source>
        <dbReference type="ARBA" id="ARBA00022801"/>
    </source>
</evidence>
<dbReference type="NCBIfam" id="NF001862">
    <property type="entry name" value="PRK00601.1"/>
    <property type="match status" value="1"/>
</dbReference>
<protein>
    <recommendedName>
        <fullName evidence="7">Deoxyuridine 5'-triphosphate nucleotidohydrolase</fullName>
        <shortName evidence="7">dUTPase</shortName>
        <ecNumber evidence="7">3.6.1.23</ecNumber>
    </recommendedName>
    <alternativeName>
        <fullName evidence="7">dUTP pyrophosphatase</fullName>
    </alternativeName>
</protein>
<dbReference type="GO" id="GO:0006226">
    <property type="term" value="P:dUMP biosynthetic process"/>
    <property type="evidence" value="ECO:0007669"/>
    <property type="project" value="UniProtKB-UniRule"/>
</dbReference>
<dbReference type="Pfam" id="PF00692">
    <property type="entry name" value="dUTPase"/>
    <property type="match status" value="1"/>
</dbReference>
<dbReference type="InterPro" id="IPR008181">
    <property type="entry name" value="dUTPase"/>
</dbReference>
<sequence>MHTTITVDFLRLDVDKNGDLPLPRYMTESCSGMDICAALEADLELLPGAIRLVPTGFAMALPDGFEAQIRPRSGLAVKHGIGIINAPGTIDADYRGEVKIALINLGAEPVTLKRGDRIAQMVIQKVWQARVNVVERLGDTDRSAGGFGHTGR</sequence>
<dbReference type="SUPFAM" id="SSF51283">
    <property type="entry name" value="dUTPase-like"/>
    <property type="match status" value="1"/>
</dbReference>
<dbReference type="PANTHER" id="PTHR11241">
    <property type="entry name" value="DEOXYURIDINE 5'-TRIPHOSPHATE NUCLEOTIDOHYDROLASE"/>
    <property type="match status" value="1"/>
</dbReference>
<evidence type="ECO:0000256" key="7">
    <source>
        <dbReference type="HAMAP-Rule" id="MF_00116"/>
    </source>
</evidence>
<dbReference type="GO" id="GO:0046081">
    <property type="term" value="P:dUTP catabolic process"/>
    <property type="evidence" value="ECO:0007669"/>
    <property type="project" value="InterPro"/>
</dbReference>
<dbReference type="Gene3D" id="2.70.40.10">
    <property type="match status" value="1"/>
</dbReference>
<gene>
    <name evidence="7 9" type="primary">dut</name>
    <name evidence="9" type="ORF">DSCOOX_50860</name>
</gene>
<evidence type="ECO:0000313" key="10">
    <source>
        <dbReference type="Proteomes" id="UP000422108"/>
    </source>
</evidence>
<evidence type="ECO:0000256" key="6">
    <source>
        <dbReference type="ARBA" id="ARBA00047686"/>
    </source>
</evidence>
<proteinExistence type="inferred from homology"/>
<reference evidence="9 10" key="1">
    <citation type="submission" date="2019-11" db="EMBL/GenBank/DDBJ databases">
        <title>Comparative genomics of hydrocarbon-degrading Desulfosarcina strains.</title>
        <authorList>
            <person name="Watanabe M."/>
            <person name="Kojima H."/>
            <person name="Fukui M."/>
        </authorList>
    </citation>
    <scope>NUCLEOTIDE SEQUENCE [LARGE SCALE GENOMIC DNA]</scope>
    <source>
        <strain evidence="10">oXyS1</strain>
    </source>
</reference>
<name>A0A5K8AHF3_9BACT</name>
<dbReference type="PANTHER" id="PTHR11241:SF0">
    <property type="entry name" value="DEOXYURIDINE 5'-TRIPHOSPHATE NUCLEOTIDOHYDROLASE"/>
    <property type="match status" value="1"/>
</dbReference>
<evidence type="ECO:0000256" key="4">
    <source>
        <dbReference type="ARBA" id="ARBA00022842"/>
    </source>
</evidence>
<keyword evidence="10" id="KW-1185">Reference proteome</keyword>
<dbReference type="HAMAP" id="MF_00116">
    <property type="entry name" value="dUTPase_bact"/>
    <property type="match status" value="1"/>
</dbReference>
<keyword evidence="4 7" id="KW-0460">Magnesium</keyword>
<evidence type="ECO:0000256" key="2">
    <source>
        <dbReference type="ARBA" id="ARBA00022723"/>
    </source>
</evidence>
<evidence type="ECO:0000256" key="5">
    <source>
        <dbReference type="ARBA" id="ARBA00023080"/>
    </source>
</evidence>
<dbReference type="InterPro" id="IPR029054">
    <property type="entry name" value="dUTPase-like"/>
</dbReference>
<dbReference type="InterPro" id="IPR036157">
    <property type="entry name" value="dUTPase-like_sf"/>
</dbReference>
<dbReference type="FunFam" id="2.70.40.10:FF:000002">
    <property type="entry name" value="dUTP diphosphatase"/>
    <property type="match status" value="1"/>
</dbReference>
<comment type="pathway">
    <text evidence="7">Pyrimidine metabolism; dUMP biosynthesis; dUMP from dCTP (dUTP route): step 2/2.</text>
</comment>
<comment type="similarity">
    <text evidence="1 7">Belongs to the dUTPase family.</text>
</comment>
<evidence type="ECO:0000259" key="8">
    <source>
        <dbReference type="Pfam" id="PF00692"/>
    </source>
</evidence>
<feature type="binding site" evidence="7">
    <location>
        <begin position="72"/>
        <end position="74"/>
    </location>
    <ligand>
        <name>substrate</name>
    </ligand>
</feature>
<dbReference type="CDD" id="cd07557">
    <property type="entry name" value="trimeric_dUTPase"/>
    <property type="match status" value="1"/>
</dbReference>
<comment type="cofactor">
    <cofactor evidence="7">
        <name>Mg(2+)</name>
        <dbReference type="ChEBI" id="CHEBI:18420"/>
    </cofactor>
</comment>
<dbReference type="UniPathway" id="UPA00610">
    <property type="reaction ID" value="UER00666"/>
</dbReference>
<feature type="binding site" evidence="7">
    <location>
        <begin position="89"/>
        <end position="91"/>
    </location>
    <ligand>
        <name>substrate</name>
    </ligand>
</feature>
<feature type="domain" description="dUTPase-like" evidence="8">
    <location>
        <begin position="21"/>
        <end position="151"/>
    </location>
</feature>
<dbReference type="AlphaFoldDB" id="A0A5K8AHF3"/>
<dbReference type="NCBIfam" id="TIGR00576">
    <property type="entry name" value="dut"/>
    <property type="match status" value="1"/>
</dbReference>
<accession>A0A5K8AHF3</accession>